<protein>
    <submittedName>
        <fullName evidence="2">AAA domain-containing protein</fullName>
    </submittedName>
</protein>
<dbReference type="InterPro" id="IPR038727">
    <property type="entry name" value="NadR/Ttd14_AAA_dom"/>
</dbReference>
<dbReference type="AlphaFoldDB" id="A0A5N7CI04"/>
<dbReference type="SUPFAM" id="SSF52540">
    <property type="entry name" value="P-loop containing nucleoside triphosphate hydrolases"/>
    <property type="match status" value="1"/>
</dbReference>
<dbReference type="OrthoDB" id="6118920at2759"/>
<accession>A0A5N7CI04</accession>
<proteinExistence type="predicted"/>
<sequence length="208" mass="23591">MNIPRNIYIVGAHCTGKTTLLEALKDHLSGSVVAEIFGGDTDRPIFIDEVAREVMAKDRFRVGDIKKKTEGFELQKCVLLSQYQAEKALEDRWFVSDRSGIDPIIYTEFFLGCPAAERLVERPEWSVLRDGMRKGLVIVCLTHNDSWVSSDRVRVKCKDQSEWKALGDAFLNGLQQHGIAFTAIPQGMDDIGERVHFVENILRSTYRT</sequence>
<gene>
    <name evidence="2" type="ORF">BDV23DRAFT_28695</name>
</gene>
<name>A0A5N7CI04_PETAA</name>
<feature type="domain" description="NadR/Ttd14 AAA" evidence="1">
    <location>
        <begin position="7"/>
        <end position="187"/>
    </location>
</feature>
<evidence type="ECO:0000259" key="1">
    <source>
        <dbReference type="Pfam" id="PF13521"/>
    </source>
</evidence>
<dbReference type="Proteomes" id="UP000326877">
    <property type="component" value="Unassembled WGS sequence"/>
</dbReference>
<dbReference type="EMBL" id="ML735227">
    <property type="protein sequence ID" value="KAE8393794.1"/>
    <property type="molecule type" value="Genomic_DNA"/>
</dbReference>
<dbReference type="Pfam" id="PF13521">
    <property type="entry name" value="AAA_28"/>
    <property type="match status" value="1"/>
</dbReference>
<evidence type="ECO:0000313" key="2">
    <source>
        <dbReference type="EMBL" id="KAE8393794.1"/>
    </source>
</evidence>
<organism evidence="2">
    <name type="scientific">Petromyces alliaceus</name>
    <name type="common">Aspergillus alliaceus</name>
    <dbReference type="NCBI Taxonomy" id="209559"/>
    <lineage>
        <taxon>Eukaryota</taxon>
        <taxon>Fungi</taxon>
        <taxon>Dikarya</taxon>
        <taxon>Ascomycota</taxon>
        <taxon>Pezizomycotina</taxon>
        <taxon>Eurotiomycetes</taxon>
        <taxon>Eurotiomycetidae</taxon>
        <taxon>Eurotiales</taxon>
        <taxon>Aspergillaceae</taxon>
        <taxon>Aspergillus</taxon>
        <taxon>Aspergillus subgen. Circumdati</taxon>
    </lineage>
</organism>
<reference evidence="2" key="1">
    <citation type="submission" date="2019-04" db="EMBL/GenBank/DDBJ databases">
        <title>Friends and foes A comparative genomics studyof 23 Aspergillus species from section Flavi.</title>
        <authorList>
            <consortium name="DOE Joint Genome Institute"/>
            <person name="Kjaerbolling I."/>
            <person name="Vesth T."/>
            <person name="Frisvad J.C."/>
            <person name="Nybo J.L."/>
            <person name="Theobald S."/>
            <person name="Kildgaard S."/>
            <person name="Isbrandt T."/>
            <person name="Kuo A."/>
            <person name="Sato A."/>
            <person name="Lyhne E.K."/>
            <person name="Kogle M.E."/>
            <person name="Wiebenga A."/>
            <person name="Kun R.S."/>
            <person name="Lubbers R.J."/>
            <person name="Makela M.R."/>
            <person name="Barry K."/>
            <person name="Chovatia M."/>
            <person name="Clum A."/>
            <person name="Daum C."/>
            <person name="Haridas S."/>
            <person name="He G."/>
            <person name="LaButti K."/>
            <person name="Lipzen A."/>
            <person name="Mondo S."/>
            <person name="Riley R."/>
            <person name="Salamov A."/>
            <person name="Simmons B.A."/>
            <person name="Magnuson J.K."/>
            <person name="Henrissat B."/>
            <person name="Mortensen U.H."/>
            <person name="Larsen T.O."/>
            <person name="Devries R.P."/>
            <person name="Grigoriev I.V."/>
            <person name="Machida M."/>
            <person name="Baker S.E."/>
            <person name="Andersen M.R."/>
        </authorList>
    </citation>
    <scope>NUCLEOTIDE SEQUENCE [LARGE SCALE GENOMIC DNA]</scope>
    <source>
        <strain evidence="2">IBT 14317</strain>
    </source>
</reference>
<dbReference type="InterPro" id="IPR027417">
    <property type="entry name" value="P-loop_NTPase"/>
</dbReference>
<dbReference type="Gene3D" id="3.40.50.300">
    <property type="entry name" value="P-loop containing nucleotide triphosphate hydrolases"/>
    <property type="match status" value="1"/>
</dbReference>